<dbReference type="OrthoDB" id="1495718at2"/>
<keyword evidence="3" id="KW-1185">Reference proteome</keyword>
<feature type="chain" id="PRO_5007461871" description="DUF3078 domain-containing protein" evidence="1">
    <location>
        <begin position="20"/>
        <end position="308"/>
    </location>
</feature>
<evidence type="ECO:0000313" key="2">
    <source>
        <dbReference type="EMBL" id="KXB73178.1"/>
    </source>
</evidence>
<evidence type="ECO:0000313" key="3">
    <source>
        <dbReference type="Proteomes" id="UP000070224"/>
    </source>
</evidence>
<keyword evidence="1" id="KW-0732">Signal</keyword>
<name>A0A134AZQ9_9PORP</name>
<reference evidence="3" key="1">
    <citation type="submission" date="2016-01" db="EMBL/GenBank/DDBJ databases">
        <authorList>
            <person name="Mitreva M."/>
            <person name="Pepin K.H."/>
            <person name="Mihindukulasuriya K.A."/>
            <person name="Fulton R."/>
            <person name="Fronick C."/>
            <person name="O'Laughlin M."/>
            <person name="Miner T."/>
            <person name="Herter B."/>
            <person name="Rosa B.A."/>
            <person name="Cordes M."/>
            <person name="Tomlinson C."/>
            <person name="Wollam A."/>
            <person name="Palsikar V.B."/>
            <person name="Mardis E.R."/>
            <person name="Wilson R.K."/>
        </authorList>
    </citation>
    <scope>NUCLEOTIDE SEQUENCE [LARGE SCALE GENOMIC DNA]</scope>
    <source>
        <strain evidence="3">KA00683</strain>
    </source>
</reference>
<comment type="caution">
    <text evidence="2">The sequence shown here is derived from an EMBL/GenBank/DDBJ whole genome shotgun (WGS) entry which is preliminary data.</text>
</comment>
<dbReference type="Pfam" id="PF11276">
    <property type="entry name" value="DUF3078"/>
    <property type="match status" value="1"/>
</dbReference>
<dbReference type="PATRIC" id="fig|322095.3.peg.2104"/>
<dbReference type="STRING" id="322095.HMPREF3185_02134"/>
<dbReference type="InterPro" id="IPR021428">
    <property type="entry name" value="DUF3078"/>
</dbReference>
<dbReference type="RefSeq" id="WP_060936138.1">
    <property type="nucleotide sequence ID" value="NZ_KQ960466.1"/>
</dbReference>
<protein>
    <recommendedName>
        <fullName evidence="4">DUF3078 domain-containing protein</fullName>
    </recommendedName>
</protein>
<gene>
    <name evidence="2" type="ORF">HMPREF3185_02134</name>
</gene>
<dbReference type="Proteomes" id="UP000070224">
    <property type="component" value="Unassembled WGS sequence"/>
</dbReference>
<evidence type="ECO:0008006" key="4">
    <source>
        <dbReference type="Google" id="ProtNLM"/>
    </source>
</evidence>
<accession>A0A134AZQ9</accession>
<dbReference type="AlphaFoldDB" id="A0A134AZQ9"/>
<dbReference type="EMBL" id="LSDK01000143">
    <property type="protein sequence ID" value="KXB73178.1"/>
    <property type="molecule type" value="Genomic_DNA"/>
</dbReference>
<feature type="signal peptide" evidence="1">
    <location>
        <begin position="1"/>
        <end position="19"/>
    </location>
</feature>
<evidence type="ECO:0000256" key="1">
    <source>
        <dbReference type="SAM" id="SignalP"/>
    </source>
</evidence>
<proteinExistence type="predicted"/>
<organism evidence="2 3">
    <name type="scientific">Porphyromonas somerae</name>
    <dbReference type="NCBI Taxonomy" id="322095"/>
    <lineage>
        <taxon>Bacteria</taxon>
        <taxon>Pseudomonadati</taxon>
        <taxon>Bacteroidota</taxon>
        <taxon>Bacteroidia</taxon>
        <taxon>Bacteroidales</taxon>
        <taxon>Porphyromonadaceae</taxon>
        <taxon>Porphyromonas</taxon>
    </lineage>
</organism>
<sequence length="308" mass="33566">MKKLFIAFSLLALSVGQVAAQTDSIPTEAPEVPAPAPAWKFSGVSGLNLAQTSLTNWAAGGENSVAWNLYLNASANYKKGDWSWDNALITDFGKTFTTSNKWLKSVDKLNFSTKVGRNISKHWSISALGDFLTQFARGYDSDTNPNIPGNKDKYISTLLAPGYLTLAVGADYKPNEDFSLLLSPITGKMTFVLDNRLSAAGAFGVKPGKKTLAEVGALAVANYKRKLAENINLVTKLTLFTPYNENFGNIDVNWDMMIAFKINKFLTTTLTTNLVYDDDIKTVDAAGNQRGAKVQFREVLGLGLAYSF</sequence>